<sequence length="136" mass="13360">MGTYAITGAASGMGRAAAVRLRDHGHTVIGVDLKDADVVADLSTPQGRAQAADGVVAASGGRLDGAVLAAGLGPGRGAGPAATDRAGQLPGRGRVVARVAAGIGRRRTCEGGRYRKQLDDDGSSGSPANRASTAGE</sequence>
<dbReference type="Proteomes" id="UP000516380">
    <property type="component" value="Chromosome"/>
</dbReference>
<gene>
    <name evidence="2" type="ORF">NIIDMKKI_74370</name>
</gene>
<reference evidence="2 3" key="1">
    <citation type="submission" date="2020-07" db="EMBL/GenBank/DDBJ databases">
        <title>Mycobacterium kansasii (former subtype) with zoonotic potential isolated from diseased indoor pet cat, Japan.</title>
        <authorList>
            <person name="Fukano H."/>
            <person name="Terazono T."/>
            <person name="Hoshino Y."/>
        </authorList>
    </citation>
    <scope>NUCLEOTIDE SEQUENCE [LARGE SCALE GENOMIC DNA]</scope>
    <source>
        <strain evidence="2 3">Kuro-I</strain>
    </source>
</reference>
<dbReference type="InterPro" id="IPR036291">
    <property type="entry name" value="NAD(P)-bd_dom_sf"/>
</dbReference>
<feature type="region of interest" description="Disordered" evidence="1">
    <location>
        <begin position="110"/>
        <end position="136"/>
    </location>
</feature>
<dbReference type="EMBL" id="AP023343">
    <property type="protein sequence ID" value="BCI92231.1"/>
    <property type="molecule type" value="Genomic_DNA"/>
</dbReference>
<evidence type="ECO:0000256" key="1">
    <source>
        <dbReference type="SAM" id="MobiDB-lite"/>
    </source>
</evidence>
<evidence type="ECO:0000313" key="2">
    <source>
        <dbReference type="EMBL" id="BCI92231.1"/>
    </source>
</evidence>
<dbReference type="AlphaFoldDB" id="A0A7G1IMQ1"/>
<name>A0A7G1IMQ1_MYCKA</name>
<proteinExistence type="predicted"/>
<dbReference type="PRINTS" id="PR00081">
    <property type="entry name" value="GDHRDH"/>
</dbReference>
<organism evidence="2 3">
    <name type="scientific">Mycobacterium kansasii</name>
    <dbReference type="NCBI Taxonomy" id="1768"/>
    <lineage>
        <taxon>Bacteria</taxon>
        <taxon>Bacillati</taxon>
        <taxon>Actinomycetota</taxon>
        <taxon>Actinomycetes</taxon>
        <taxon>Mycobacteriales</taxon>
        <taxon>Mycobacteriaceae</taxon>
        <taxon>Mycobacterium</taxon>
    </lineage>
</organism>
<dbReference type="SUPFAM" id="SSF51735">
    <property type="entry name" value="NAD(P)-binding Rossmann-fold domains"/>
    <property type="match status" value="1"/>
</dbReference>
<accession>A0A7G1IMQ1</accession>
<feature type="compositionally biased region" description="Basic and acidic residues" evidence="1">
    <location>
        <begin position="110"/>
        <end position="119"/>
    </location>
</feature>
<protein>
    <recommendedName>
        <fullName evidence="4">Short chain dehydrogenase family protein</fullName>
    </recommendedName>
</protein>
<evidence type="ECO:0008006" key="4">
    <source>
        <dbReference type="Google" id="ProtNLM"/>
    </source>
</evidence>
<evidence type="ECO:0000313" key="3">
    <source>
        <dbReference type="Proteomes" id="UP000516380"/>
    </source>
</evidence>
<dbReference type="InterPro" id="IPR002347">
    <property type="entry name" value="SDR_fam"/>
</dbReference>
<feature type="compositionally biased region" description="Polar residues" evidence="1">
    <location>
        <begin position="123"/>
        <end position="136"/>
    </location>
</feature>
<dbReference type="Gene3D" id="3.40.50.720">
    <property type="entry name" value="NAD(P)-binding Rossmann-like Domain"/>
    <property type="match status" value="1"/>
</dbReference>
<keyword evidence="3" id="KW-1185">Reference proteome</keyword>